<comment type="caution">
    <text evidence="1">The sequence shown here is derived from an EMBL/GenBank/DDBJ whole genome shotgun (WGS) entry which is preliminary data.</text>
</comment>
<dbReference type="PANTHER" id="PTHR46018:SF2">
    <property type="entry name" value="ZINC PHOSPHODIESTERASE ELAC PROTEIN 1"/>
    <property type="match status" value="1"/>
</dbReference>
<dbReference type="Proteomes" id="UP000324585">
    <property type="component" value="Unassembled WGS sequence"/>
</dbReference>
<accession>A0A5J4YSM3</accession>
<dbReference type="Gene3D" id="3.60.15.10">
    <property type="entry name" value="Ribonuclease Z/Hydroxyacylglutathione hydrolase-like"/>
    <property type="match status" value="1"/>
</dbReference>
<evidence type="ECO:0000313" key="2">
    <source>
        <dbReference type="Proteomes" id="UP000324585"/>
    </source>
</evidence>
<dbReference type="Pfam" id="PF23023">
    <property type="entry name" value="Anti-Pycsar_Apyc1"/>
    <property type="match status" value="1"/>
</dbReference>
<keyword evidence="2" id="KW-1185">Reference proteome</keyword>
<dbReference type="PANTHER" id="PTHR46018">
    <property type="entry name" value="ZINC PHOSPHODIESTERASE ELAC PROTEIN 1"/>
    <property type="match status" value="1"/>
</dbReference>
<dbReference type="InterPro" id="IPR036866">
    <property type="entry name" value="RibonucZ/Hydroxyglut_hydro"/>
</dbReference>
<sequence>MTWARCGAHAAASATAATAHAATYAADKWAAASSRNAWARRWFSRHHGPRLVAGRSFHDCSWECGAAQALRSRHAGQARRSCSMEARSVLDEHQGNAPLEVILLGTSSSNVTASRFQSCTAVRFPDHSRAEAEAGESGHAVSHSKYRTWLVDVGWGVLEQFRRLNGYIDVLEVDKIFITHFHGDHINGLEHFLVAQDSACKARGLAQHRLQIVGPLGIKAFTQEVVAAVCGHDCRLDLQFLELQTRLSKARWSQISSLMRNVRIGDVFSANQKSGTDQSFASQSRRIAPLDGLAQVVGKSLAGRAPRALFDVLEEGSEFRVRVRAAEVEHSIESIGYAMEFHRPMQDTPPRKIAIIGDTRNPDAMVSLVQDCDLLIHECSFPAHLIEIARRKGHSCTTSAAQFASKVGAKCLVLNHIAPQLAFFPAVHAAGEVSRHFSNPFYFAVDMMCLRV</sequence>
<dbReference type="SUPFAM" id="SSF56281">
    <property type="entry name" value="Metallo-hydrolase/oxidoreductase"/>
    <property type="match status" value="1"/>
</dbReference>
<gene>
    <name evidence="1" type="ORF">FVE85_4841</name>
</gene>
<protein>
    <submittedName>
        <fullName evidence="1">Ribonuclease Z</fullName>
    </submittedName>
</protein>
<evidence type="ECO:0000313" key="1">
    <source>
        <dbReference type="EMBL" id="KAA8493704.1"/>
    </source>
</evidence>
<dbReference type="AlphaFoldDB" id="A0A5J4YSM3"/>
<dbReference type="GO" id="GO:0042781">
    <property type="term" value="F:3'-tRNA processing endoribonuclease activity"/>
    <property type="evidence" value="ECO:0007669"/>
    <property type="project" value="TreeGrafter"/>
</dbReference>
<dbReference type="EMBL" id="VRMN01000006">
    <property type="protein sequence ID" value="KAA8493704.1"/>
    <property type="molecule type" value="Genomic_DNA"/>
</dbReference>
<organism evidence="1 2">
    <name type="scientific">Porphyridium purpureum</name>
    <name type="common">Red alga</name>
    <name type="synonym">Porphyridium cruentum</name>
    <dbReference type="NCBI Taxonomy" id="35688"/>
    <lineage>
        <taxon>Eukaryota</taxon>
        <taxon>Rhodophyta</taxon>
        <taxon>Bangiophyceae</taxon>
        <taxon>Porphyridiales</taxon>
        <taxon>Porphyridiaceae</taxon>
        <taxon>Porphyridium</taxon>
    </lineage>
</organism>
<dbReference type="OrthoDB" id="527344at2759"/>
<name>A0A5J4YSM3_PORPP</name>
<reference evidence="2" key="1">
    <citation type="journal article" date="2019" name="Nat. Commun.">
        <title>Expansion of phycobilisome linker gene families in mesophilic red algae.</title>
        <authorList>
            <person name="Lee J."/>
            <person name="Kim D."/>
            <person name="Bhattacharya D."/>
            <person name="Yoon H.S."/>
        </authorList>
    </citation>
    <scope>NUCLEOTIDE SEQUENCE [LARGE SCALE GENOMIC DNA]</scope>
    <source>
        <strain evidence="2">CCMP 1328</strain>
    </source>
</reference>
<proteinExistence type="predicted"/>